<evidence type="ECO:0000313" key="1">
    <source>
        <dbReference type="EMBL" id="WEK33952.1"/>
    </source>
</evidence>
<evidence type="ECO:0000313" key="2">
    <source>
        <dbReference type="Proteomes" id="UP001220610"/>
    </source>
</evidence>
<proteinExistence type="predicted"/>
<dbReference type="EMBL" id="CP119311">
    <property type="protein sequence ID" value="WEK33952.1"/>
    <property type="molecule type" value="Genomic_DNA"/>
</dbReference>
<protein>
    <submittedName>
        <fullName evidence="1">Uncharacterized protein</fullName>
    </submittedName>
</protein>
<sequence>MQPATTTIPPQQRGSQTDTVHRIYVPDIIQAHIHFLNSCQKLLKVNDWKQVSGNKGASFQLIDELGKSLQGHAREGDFIRIGMPLPSPSENGEGYDWVRIEKIEKDQLDGLEWMAIRVRPAIPPFNQQSTQKDRQTIAHFFAPGATSSFIVERRHHHLIASVNGRNETPNLKTPGLFTRIRNFMIAIAAMLGLNKSQWKALAKGLLEH</sequence>
<gene>
    <name evidence="1" type="ORF">P0Y53_15800</name>
</gene>
<dbReference type="AlphaFoldDB" id="A0AAJ6BF69"/>
<name>A0AAJ6BF69_9BACT</name>
<organism evidence="1 2">
    <name type="scientific">Candidatus Pseudobacter hemicellulosilyticus</name>
    <dbReference type="NCBI Taxonomy" id="3121375"/>
    <lineage>
        <taxon>Bacteria</taxon>
        <taxon>Pseudomonadati</taxon>
        <taxon>Bacteroidota</taxon>
        <taxon>Chitinophagia</taxon>
        <taxon>Chitinophagales</taxon>
        <taxon>Chitinophagaceae</taxon>
        <taxon>Pseudobacter</taxon>
    </lineage>
</organism>
<reference evidence="1" key="1">
    <citation type="submission" date="2023-03" db="EMBL/GenBank/DDBJ databases">
        <title>Andean soil-derived lignocellulolytic bacterial consortium as a source of novel taxa and putative plastic-active enzymes.</title>
        <authorList>
            <person name="Diaz-Garcia L."/>
            <person name="Chuvochina M."/>
            <person name="Feuerriegel G."/>
            <person name="Bunk B."/>
            <person name="Sproer C."/>
            <person name="Streit W.R."/>
            <person name="Rodriguez L.M."/>
            <person name="Overmann J."/>
            <person name="Jimenez D.J."/>
        </authorList>
    </citation>
    <scope>NUCLEOTIDE SEQUENCE</scope>
    <source>
        <strain evidence="1">MAG 7</strain>
    </source>
</reference>
<accession>A0AAJ6BF69</accession>
<dbReference type="Proteomes" id="UP001220610">
    <property type="component" value="Chromosome"/>
</dbReference>